<evidence type="ECO:0000256" key="11">
    <source>
        <dbReference type="ARBA" id="ARBA00022842"/>
    </source>
</evidence>
<dbReference type="Gene3D" id="1.10.510.10">
    <property type="entry name" value="Transferase(Phosphotransferase) domain 1"/>
    <property type="match status" value="1"/>
</dbReference>
<dbReference type="GO" id="GO:0006950">
    <property type="term" value="P:response to stress"/>
    <property type="evidence" value="ECO:0007669"/>
    <property type="project" value="UniProtKB-ARBA"/>
</dbReference>
<feature type="compositionally biased region" description="Low complexity" evidence="17">
    <location>
        <begin position="341"/>
        <end position="359"/>
    </location>
</feature>
<dbReference type="VEuPathDB" id="VectorBase:CSON008729"/>
<dbReference type="PROSITE" id="PS00108">
    <property type="entry name" value="PROTEIN_KINASE_ST"/>
    <property type="match status" value="1"/>
</dbReference>
<evidence type="ECO:0000313" key="20">
    <source>
        <dbReference type="EMBL" id="SSX23307.1"/>
    </source>
</evidence>
<feature type="domain" description="Protein kinase" evidence="18">
    <location>
        <begin position="23"/>
        <end position="277"/>
    </location>
</feature>
<keyword evidence="10 16" id="KW-0067">ATP-binding</keyword>
<evidence type="ECO:0000256" key="12">
    <source>
        <dbReference type="ARBA" id="ARBA00047559"/>
    </source>
</evidence>
<dbReference type="EMBL" id="UFQS01000332">
    <property type="protein sequence ID" value="SSX02940.1"/>
    <property type="molecule type" value="Genomic_DNA"/>
</dbReference>
<evidence type="ECO:0000256" key="2">
    <source>
        <dbReference type="ARBA" id="ARBA00006529"/>
    </source>
</evidence>
<dbReference type="SUPFAM" id="SSF56112">
    <property type="entry name" value="Protein kinase-like (PK-like)"/>
    <property type="match status" value="1"/>
</dbReference>
<proteinExistence type="inferred from homology"/>
<dbReference type="PROSITE" id="PS50011">
    <property type="entry name" value="PROTEIN_KINASE_DOM"/>
    <property type="match status" value="1"/>
</dbReference>
<dbReference type="EC" id="2.7.11.25" evidence="3"/>
<dbReference type="PANTHER" id="PTHR46716:SF1">
    <property type="entry name" value="MITOGEN-ACTIVATED PROTEIN KINASE KINASE KINASE 7"/>
    <property type="match status" value="1"/>
</dbReference>
<protein>
    <recommendedName>
        <fullName evidence="4">Mitogen-activated protein kinase kinase kinase 7</fullName>
        <ecNumber evidence="3">2.7.11.25</ecNumber>
    </recommendedName>
</protein>
<evidence type="ECO:0000256" key="16">
    <source>
        <dbReference type="PROSITE-ProRule" id="PRU10141"/>
    </source>
</evidence>
<dbReference type="SMART" id="SM00220">
    <property type="entry name" value="S_TKc"/>
    <property type="match status" value="1"/>
</dbReference>
<dbReference type="GO" id="GO:0009893">
    <property type="term" value="P:positive regulation of metabolic process"/>
    <property type="evidence" value="ECO:0007669"/>
    <property type="project" value="UniProtKB-ARBA"/>
</dbReference>
<dbReference type="InterPro" id="IPR017441">
    <property type="entry name" value="Protein_kinase_ATP_BS"/>
</dbReference>
<dbReference type="GO" id="GO:0019899">
    <property type="term" value="F:enzyme binding"/>
    <property type="evidence" value="ECO:0007669"/>
    <property type="project" value="UniProtKB-ARBA"/>
</dbReference>
<evidence type="ECO:0000256" key="5">
    <source>
        <dbReference type="ARBA" id="ARBA00022527"/>
    </source>
</evidence>
<comment type="catalytic activity">
    <reaction evidence="15">
        <text>L-seryl-[protein] + ATP = O-phospho-L-seryl-[protein] + ADP + H(+)</text>
        <dbReference type="Rhea" id="RHEA:17989"/>
        <dbReference type="Rhea" id="RHEA-COMP:9863"/>
        <dbReference type="Rhea" id="RHEA-COMP:11604"/>
        <dbReference type="ChEBI" id="CHEBI:15378"/>
        <dbReference type="ChEBI" id="CHEBI:29999"/>
        <dbReference type="ChEBI" id="CHEBI:30616"/>
        <dbReference type="ChEBI" id="CHEBI:83421"/>
        <dbReference type="ChEBI" id="CHEBI:456216"/>
        <dbReference type="EC" id="2.7.11.1"/>
    </reaction>
</comment>
<reference evidence="20" key="2">
    <citation type="submission" date="2018-07" db="EMBL/GenBank/DDBJ databases">
        <authorList>
            <person name="Quirk P.G."/>
            <person name="Krulwich T.A."/>
        </authorList>
    </citation>
    <scope>NUCLEOTIDE SEQUENCE</scope>
</reference>
<dbReference type="Gene3D" id="3.30.200.20">
    <property type="entry name" value="Phosphorylase Kinase, domain 1"/>
    <property type="match status" value="1"/>
</dbReference>
<dbReference type="InterPro" id="IPR008271">
    <property type="entry name" value="Ser/Thr_kinase_AS"/>
</dbReference>
<dbReference type="InterPro" id="IPR000719">
    <property type="entry name" value="Prot_kinase_dom"/>
</dbReference>
<keyword evidence="8 16" id="KW-0547">Nucleotide-binding</keyword>
<comment type="similarity">
    <text evidence="2">Belongs to the protein kinase superfamily. STE Ser/Thr protein kinase family. MAP kinase kinase kinase subfamily.</text>
</comment>
<feature type="binding site" evidence="16">
    <location>
        <position position="50"/>
    </location>
    <ligand>
        <name>ATP</name>
        <dbReference type="ChEBI" id="CHEBI:30616"/>
    </ligand>
</feature>
<evidence type="ECO:0000256" key="1">
    <source>
        <dbReference type="ARBA" id="ARBA00001946"/>
    </source>
</evidence>
<dbReference type="PRINTS" id="PR00109">
    <property type="entry name" value="TYRKINASE"/>
</dbReference>
<dbReference type="InterPro" id="IPR011009">
    <property type="entry name" value="Kinase-like_dom_sf"/>
</dbReference>
<evidence type="ECO:0000256" key="14">
    <source>
        <dbReference type="ARBA" id="ARBA00048329"/>
    </source>
</evidence>
<evidence type="ECO:0000256" key="17">
    <source>
        <dbReference type="SAM" id="MobiDB-lite"/>
    </source>
</evidence>
<organism evidence="19">
    <name type="scientific">Culicoides sonorensis</name>
    <name type="common">Biting midge</name>
    <dbReference type="NCBI Taxonomy" id="179676"/>
    <lineage>
        <taxon>Eukaryota</taxon>
        <taxon>Metazoa</taxon>
        <taxon>Ecdysozoa</taxon>
        <taxon>Arthropoda</taxon>
        <taxon>Hexapoda</taxon>
        <taxon>Insecta</taxon>
        <taxon>Pterygota</taxon>
        <taxon>Neoptera</taxon>
        <taxon>Endopterygota</taxon>
        <taxon>Diptera</taxon>
        <taxon>Nematocera</taxon>
        <taxon>Chironomoidea</taxon>
        <taxon>Ceratopogonidae</taxon>
        <taxon>Ceratopogoninae</taxon>
        <taxon>Culicoides</taxon>
        <taxon>Monoculicoides</taxon>
    </lineage>
</organism>
<dbReference type="GO" id="GO:0004709">
    <property type="term" value="F:MAP kinase kinase kinase activity"/>
    <property type="evidence" value="ECO:0007669"/>
    <property type="project" value="UniProtKB-EC"/>
</dbReference>
<dbReference type="GO" id="GO:0043123">
    <property type="term" value="P:positive regulation of canonical NF-kappaB signal transduction"/>
    <property type="evidence" value="ECO:0007669"/>
    <property type="project" value="TreeGrafter"/>
</dbReference>
<evidence type="ECO:0000256" key="13">
    <source>
        <dbReference type="ARBA" id="ARBA00047899"/>
    </source>
</evidence>
<feature type="compositionally biased region" description="Polar residues" evidence="17">
    <location>
        <begin position="568"/>
        <end position="580"/>
    </location>
</feature>
<dbReference type="GO" id="GO:0006955">
    <property type="term" value="P:immune response"/>
    <property type="evidence" value="ECO:0007669"/>
    <property type="project" value="TreeGrafter"/>
</dbReference>
<evidence type="ECO:0000256" key="9">
    <source>
        <dbReference type="ARBA" id="ARBA00022777"/>
    </source>
</evidence>
<evidence type="ECO:0000313" key="19">
    <source>
        <dbReference type="EMBL" id="SSX02940.1"/>
    </source>
</evidence>
<evidence type="ECO:0000256" key="6">
    <source>
        <dbReference type="ARBA" id="ARBA00022679"/>
    </source>
</evidence>
<evidence type="ECO:0000256" key="7">
    <source>
        <dbReference type="ARBA" id="ARBA00022723"/>
    </source>
</evidence>
<dbReference type="PROSITE" id="PS00107">
    <property type="entry name" value="PROTEIN_KINASE_ATP"/>
    <property type="match status" value="1"/>
</dbReference>
<dbReference type="Pfam" id="PF07714">
    <property type="entry name" value="PK_Tyr_Ser-Thr"/>
    <property type="match status" value="1"/>
</dbReference>
<keyword evidence="11" id="KW-0460">Magnesium</keyword>
<feature type="region of interest" description="Disordered" evidence="17">
    <location>
        <begin position="336"/>
        <end position="367"/>
    </location>
</feature>
<feature type="region of interest" description="Disordered" evidence="17">
    <location>
        <begin position="567"/>
        <end position="586"/>
    </location>
</feature>
<evidence type="ECO:0000256" key="4">
    <source>
        <dbReference type="ARBA" id="ARBA00017660"/>
    </source>
</evidence>
<dbReference type="AlphaFoldDB" id="A0A336KPJ8"/>
<keyword evidence="6" id="KW-0808">Transferase</keyword>
<keyword evidence="5" id="KW-0723">Serine/threonine-protein kinase</keyword>
<dbReference type="FunFam" id="1.10.510.10:FF:000143">
    <property type="entry name" value="Mitogen-activated protein kinase kinase kinase 7"/>
    <property type="match status" value="1"/>
</dbReference>
<evidence type="ECO:0000259" key="18">
    <source>
        <dbReference type="PROSITE" id="PS50011"/>
    </source>
</evidence>
<reference evidence="19" key="1">
    <citation type="submission" date="2018-04" db="EMBL/GenBank/DDBJ databases">
        <authorList>
            <person name="Go L.Y."/>
            <person name="Mitchell J.A."/>
        </authorList>
    </citation>
    <scope>NUCLEOTIDE SEQUENCE</scope>
    <source>
        <tissue evidence="19">Whole organism</tissue>
    </source>
</reference>
<evidence type="ECO:0000256" key="3">
    <source>
        <dbReference type="ARBA" id="ARBA00012406"/>
    </source>
</evidence>
<evidence type="ECO:0000256" key="8">
    <source>
        <dbReference type="ARBA" id="ARBA00022741"/>
    </source>
</evidence>
<accession>A0A336KPJ8</accession>
<dbReference type="GO" id="GO:0046872">
    <property type="term" value="F:metal ion binding"/>
    <property type="evidence" value="ECO:0007669"/>
    <property type="project" value="UniProtKB-KW"/>
</dbReference>
<comment type="catalytic activity">
    <reaction evidence="13">
        <text>L-threonyl-[protein] + ATP = O-phospho-L-threonyl-[protein] + ADP + H(+)</text>
        <dbReference type="Rhea" id="RHEA:46608"/>
        <dbReference type="Rhea" id="RHEA-COMP:11060"/>
        <dbReference type="Rhea" id="RHEA-COMP:11605"/>
        <dbReference type="ChEBI" id="CHEBI:15378"/>
        <dbReference type="ChEBI" id="CHEBI:30013"/>
        <dbReference type="ChEBI" id="CHEBI:30616"/>
        <dbReference type="ChEBI" id="CHEBI:61977"/>
        <dbReference type="ChEBI" id="CHEBI:456216"/>
        <dbReference type="EC" id="2.7.11.1"/>
    </reaction>
</comment>
<evidence type="ECO:0000256" key="15">
    <source>
        <dbReference type="ARBA" id="ARBA00048679"/>
    </source>
</evidence>
<keyword evidence="7" id="KW-0479">Metal-binding</keyword>
<dbReference type="PANTHER" id="PTHR46716">
    <property type="entry name" value="MITOGEN-ACTIVATED PROTEIN KINASE KINASE KINASE 7"/>
    <property type="match status" value="1"/>
</dbReference>
<dbReference type="GO" id="GO:0007254">
    <property type="term" value="P:JNK cascade"/>
    <property type="evidence" value="ECO:0007669"/>
    <property type="project" value="TreeGrafter"/>
</dbReference>
<keyword evidence="9" id="KW-0418">Kinase</keyword>
<sequence length="595" mass="68430">MATQRHDDYDLPNFVEEINYEEIDMQEKVGNGSFGTVYRAEWRNVDVAVKLIEQESERNAFIREVRQMARVSHKNIVRLYGACTKRPYVCLVMEYCEYSLYKILHIQKNICYTAGHAISWALQCAEGVEYLHAMTPKPLIHRDLKPPNLLLRENGTVLKICDFGTVADKATQMTNNRGSAAWMAPEVFKTSNYTEKCDVYSWSLILWEMLSRKQPFNELPNVCSIMWHVHEGNRPPLLEGCPKPLEELMTKCWDQEPSNRPSMETVVDIMTKLLPFFPGGDEPLNFAQCDNRSSIDEYEVEDSIDSTYSLPATTSINSTNSYGPTLSTHSAIHKSSLYKGSSPKSPRKSSNNTNKYTNSLEYNGRNDIRRRQEHTNFNEVNSNRGRIQLHDRLNGMFPTRSLSPLQIEVDKNAWNLPDYGTDDELTGHGSFQANSQVNERLTITKRGGSSESTITTGTSDSSESSFDINSIKYMLDQHLRPITPDPTSKISKEIYADHLRKSEEYLKLQTELAYTKRRKDELLAKMTPKQREEKLNLIELLREKEEIQKLRDIMQKQCEERNLHLPFQQHQQSNQPSAATPTDEVEEGFVFVPKK</sequence>
<dbReference type="GO" id="GO:0043410">
    <property type="term" value="P:positive regulation of MAPK cascade"/>
    <property type="evidence" value="ECO:0007669"/>
    <property type="project" value="UniProtKB-ARBA"/>
</dbReference>
<dbReference type="GO" id="GO:0005524">
    <property type="term" value="F:ATP binding"/>
    <property type="evidence" value="ECO:0007669"/>
    <property type="project" value="UniProtKB-UniRule"/>
</dbReference>
<dbReference type="InterPro" id="IPR001245">
    <property type="entry name" value="Ser-Thr/Tyr_kinase_cat_dom"/>
</dbReference>
<comment type="cofactor">
    <cofactor evidence="1">
        <name>Mg(2+)</name>
        <dbReference type="ChEBI" id="CHEBI:18420"/>
    </cofactor>
</comment>
<gene>
    <name evidence="19" type="primary">CSON008729</name>
</gene>
<dbReference type="EMBL" id="UFQT01000332">
    <property type="protein sequence ID" value="SSX23307.1"/>
    <property type="molecule type" value="Genomic_DNA"/>
</dbReference>
<name>A0A336KPJ8_CULSO</name>
<comment type="catalytic activity">
    <reaction evidence="12">
        <text>L-threonyl-[protein] + ATP = O-phospho-L-threonyl-[protein] + ADP + H(+)</text>
        <dbReference type="Rhea" id="RHEA:46608"/>
        <dbReference type="Rhea" id="RHEA-COMP:11060"/>
        <dbReference type="Rhea" id="RHEA-COMP:11605"/>
        <dbReference type="ChEBI" id="CHEBI:15378"/>
        <dbReference type="ChEBI" id="CHEBI:30013"/>
        <dbReference type="ChEBI" id="CHEBI:30616"/>
        <dbReference type="ChEBI" id="CHEBI:61977"/>
        <dbReference type="ChEBI" id="CHEBI:456216"/>
        <dbReference type="EC" id="2.7.11.25"/>
    </reaction>
</comment>
<evidence type="ECO:0000256" key="10">
    <source>
        <dbReference type="ARBA" id="ARBA00022840"/>
    </source>
</evidence>
<comment type="catalytic activity">
    <reaction evidence="14">
        <text>L-seryl-[protein] + ATP = O-phospho-L-seryl-[protein] + ADP + H(+)</text>
        <dbReference type="Rhea" id="RHEA:17989"/>
        <dbReference type="Rhea" id="RHEA-COMP:9863"/>
        <dbReference type="Rhea" id="RHEA-COMP:11604"/>
        <dbReference type="ChEBI" id="CHEBI:15378"/>
        <dbReference type="ChEBI" id="CHEBI:29999"/>
        <dbReference type="ChEBI" id="CHEBI:30616"/>
        <dbReference type="ChEBI" id="CHEBI:83421"/>
        <dbReference type="ChEBI" id="CHEBI:456216"/>
        <dbReference type="EC" id="2.7.11.25"/>
    </reaction>
</comment>
<dbReference type="FunFam" id="3.30.200.20:FF:000034">
    <property type="entry name" value="Kinase suppressor of Ras 1"/>
    <property type="match status" value="1"/>
</dbReference>